<dbReference type="InterPro" id="IPR022764">
    <property type="entry name" value="Peptidase_S54_rhomboid_dom"/>
</dbReference>
<proteinExistence type="inferred from homology"/>
<evidence type="ECO:0000256" key="1">
    <source>
        <dbReference type="ARBA" id="ARBA00004141"/>
    </source>
</evidence>
<reference evidence="9 10" key="1">
    <citation type="journal article" date="2015" name="Genome Announc.">
        <title>Expanding the biotechnology potential of lactobacilli through comparative genomics of 213 strains and associated genera.</title>
        <authorList>
            <person name="Sun Z."/>
            <person name="Harris H.M."/>
            <person name="McCann A."/>
            <person name="Guo C."/>
            <person name="Argimon S."/>
            <person name="Zhang W."/>
            <person name="Yang X."/>
            <person name="Jeffery I.B."/>
            <person name="Cooney J.C."/>
            <person name="Kagawa T.F."/>
            <person name="Liu W."/>
            <person name="Song Y."/>
            <person name="Salvetti E."/>
            <person name="Wrobel A."/>
            <person name="Rasinkangas P."/>
            <person name="Parkhill J."/>
            <person name="Rea M.C."/>
            <person name="O'Sullivan O."/>
            <person name="Ritari J."/>
            <person name="Douillard F.P."/>
            <person name="Paul Ross R."/>
            <person name="Yang R."/>
            <person name="Briner A.E."/>
            <person name="Felis G.E."/>
            <person name="de Vos W.M."/>
            <person name="Barrangou R."/>
            <person name="Klaenhammer T.R."/>
            <person name="Caufield P.W."/>
            <person name="Cui Y."/>
            <person name="Zhang H."/>
            <person name="O'Toole P.W."/>
        </authorList>
    </citation>
    <scope>NUCLEOTIDE SEQUENCE [LARGE SCALE GENOMIC DNA]</scope>
    <source>
        <strain evidence="9 10">DSM 20623</strain>
    </source>
</reference>
<dbReference type="EMBL" id="JQBS01000035">
    <property type="protein sequence ID" value="KRN54656.1"/>
    <property type="molecule type" value="Genomic_DNA"/>
</dbReference>
<protein>
    <submittedName>
        <fullName evidence="9">Membrane endopeptidase</fullName>
    </submittedName>
</protein>
<dbReference type="PANTHER" id="PTHR43731:SF14">
    <property type="entry name" value="PRESENILIN-ASSOCIATED RHOMBOID-LIKE PROTEIN, MITOCHONDRIAL"/>
    <property type="match status" value="1"/>
</dbReference>
<keyword evidence="6 7" id="KW-0472">Membrane</keyword>
<feature type="transmembrane region" description="Helical" evidence="7">
    <location>
        <begin position="207"/>
        <end position="225"/>
    </location>
</feature>
<dbReference type="InterPro" id="IPR050925">
    <property type="entry name" value="Rhomboid_protease_S54"/>
</dbReference>
<dbReference type="Pfam" id="PF01694">
    <property type="entry name" value="Rhomboid"/>
    <property type="match status" value="1"/>
</dbReference>
<dbReference type="RefSeq" id="WP_034569004.1">
    <property type="nucleotide sequence ID" value="NZ_JQBS01000035.1"/>
</dbReference>
<evidence type="ECO:0000256" key="3">
    <source>
        <dbReference type="ARBA" id="ARBA00022692"/>
    </source>
</evidence>
<dbReference type="InterPro" id="IPR035952">
    <property type="entry name" value="Rhomboid-like_sf"/>
</dbReference>
<evidence type="ECO:0000313" key="9">
    <source>
        <dbReference type="EMBL" id="KRN54656.1"/>
    </source>
</evidence>
<comment type="caution">
    <text evidence="9">The sequence shown here is derived from an EMBL/GenBank/DDBJ whole genome shotgun (WGS) entry which is preliminary data.</text>
</comment>
<dbReference type="PANTHER" id="PTHR43731">
    <property type="entry name" value="RHOMBOID PROTEASE"/>
    <property type="match status" value="1"/>
</dbReference>
<name>A0A0R2HP55_CARDV</name>
<feature type="transmembrane region" description="Helical" evidence="7">
    <location>
        <begin position="153"/>
        <end position="171"/>
    </location>
</feature>
<evidence type="ECO:0000256" key="6">
    <source>
        <dbReference type="ARBA" id="ARBA00023136"/>
    </source>
</evidence>
<gene>
    <name evidence="9" type="ORF">IV74_GL002242</name>
</gene>
<keyword evidence="10" id="KW-1185">Reference proteome</keyword>
<sequence length="232" mass="25058">MTNQKKRTLNELLKKPIVTYSFLAIQLVVFLLMTIDGGSESIATLIKYGAKENMSIAMGQWWRLVTPMFVHIGALHIIVNSVTLYYLGIQLEGVFGHFRFALIYLLSGIAGNVASFAFNDAVSAGASTALFGLFGTALMLAETFRHNSQMQEMAKTFAIFIGLNLVTGFMSTSVDNSGHIGGLIGGFLIATAISVPKASSDLTVKRILSGITYLIAIAFFIAIGFKKTQIGL</sequence>
<evidence type="ECO:0000313" key="10">
    <source>
        <dbReference type="Proteomes" id="UP000051658"/>
    </source>
</evidence>
<keyword evidence="5 7" id="KW-1133">Transmembrane helix</keyword>
<feature type="transmembrane region" description="Helical" evidence="7">
    <location>
        <begin position="68"/>
        <end position="88"/>
    </location>
</feature>
<dbReference type="AlphaFoldDB" id="A0A0R2HP55"/>
<feature type="transmembrane region" description="Helical" evidence="7">
    <location>
        <begin position="100"/>
        <end position="118"/>
    </location>
</feature>
<comment type="similarity">
    <text evidence="2">Belongs to the peptidase S54 family.</text>
</comment>
<feature type="transmembrane region" description="Helical" evidence="7">
    <location>
        <begin position="124"/>
        <end position="141"/>
    </location>
</feature>
<keyword evidence="4" id="KW-0378">Hydrolase</keyword>
<feature type="transmembrane region" description="Helical" evidence="7">
    <location>
        <begin position="12"/>
        <end position="35"/>
    </location>
</feature>
<dbReference type="SUPFAM" id="SSF144091">
    <property type="entry name" value="Rhomboid-like"/>
    <property type="match status" value="1"/>
</dbReference>
<dbReference type="GeneID" id="89589232"/>
<evidence type="ECO:0000256" key="4">
    <source>
        <dbReference type="ARBA" id="ARBA00022801"/>
    </source>
</evidence>
<comment type="subcellular location">
    <subcellularLocation>
        <location evidence="1">Membrane</location>
        <topology evidence="1">Multi-pass membrane protein</topology>
    </subcellularLocation>
</comment>
<dbReference type="GO" id="GO:0004252">
    <property type="term" value="F:serine-type endopeptidase activity"/>
    <property type="evidence" value="ECO:0007669"/>
    <property type="project" value="InterPro"/>
</dbReference>
<evidence type="ECO:0000256" key="2">
    <source>
        <dbReference type="ARBA" id="ARBA00009045"/>
    </source>
</evidence>
<evidence type="ECO:0000259" key="8">
    <source>
        <dbReference type="Pfam" id="PF01694"/>
    </source>
</evidence>
<accession>A0A0R2HP55</accession>
<dbReference type="Proteomes" id="UP000051658">
    <property type="component" value="Unassembled WGS sequence"/>
</dbReference>
<dbReference type="GO" id="GO:0016020">
    <property type="term" value="C:membrane"/>
    <property type="evidence" value="ECO:0007669"/>
    <property type="project" value="UniProtKB-SubCell"/>
</dbReference>
<dbReference type="eggNOG" id="COG0705">
    <property type="taxonomic scope" value="Bacteria"/>
</dbReference>
<evidence type="ECO:0000256" key="5">
    <source>
        <dbReference type="ARBA" id="ARBA00022989"/>
    </source>
</evidence>
<dbReference type="PATRIC" id="fig|1449336.4.peg.2280"/>
<keyword evidence="3 7" id="KW-0812">Transmembrane</keyword>
<evidence type="ECO:0000256" key="7">
    <source>
        <dbReference type="SAM" id="Phobius"/>
    </source>
</evidence>
<feature type="transmembrane region" description="Helical" evidence="7">
    <location>
        <begin position="177"/>
        <end position="195"/>
    </location>
</feature>
<feature type="domain" description="Peptidase S54 rhomboid" evidence="8">
    <location>
        <begin position="59"/>
        <end position="193"/>
    </location>
</feature>
<organism evidence="9 10">
    <name type="scientific">Carnobacterium divergens DSM 20623</name>
    <dbReference type="NCBI Taxonomy" id="1449336"/>
    <lineage>
        <taxon>Bacteria</taxon>
        <taxon>Bacillati</taxon>
        <taxon>Bacillota</taxon>
        <taxon>Bacilli</taxon>
        <taxon>Lactobacillales</taxon>
        <taxon>Carnobacteriaceae</taxon>
        <taxon>Carnobacterium</taxon>
    </lineage>
</organism>
<dbReference type="Gene3D" id="1.20.1540.10">
    <property type="entry name" value="Rhomboid-like"/>
    <property type="match status" value="1"/>
</dbReference>